<feature type="compositionally biased region" description="Low complexity" evidence="2">
    <location>
        <begin position="570"/>
        <end position="580"/>
    </location>
</feature>
<feature type="region of interest" description="Disordered" evidence="2">
    <location>
        <begin position="1"/>
        <end position="59"/>
    </location>
</feature>
<feature type="region of interest" description="Disordered" evidence="2">
    <location>
        <begin position="199"/>
        <end position="230"/>
    </location>
</feature>
<comment type="caution">
    <text evidence="4">The sequence shown here is derived from an EMBL/GenBank/DDBJ whole genome shotgun (WGS) entry which is preliminary data.</text>
</comment>
<keyword evidence="5" id="KW-1185">Reference proteome</keyword>
<protein>
    <submittedName>
        <fullName evidence="4">Uncharacterized protein</fullName>
    </submittedName>
</protein>
<keyword evidence="3" id="KW-0812">Transmembrane</keyword>
<feature type="coiled-coil region" evidence="1">
    <location>
        <begin position="479"/>
        <end position="506"/>
    </location>
</feature>
<feature type="region of interest" description="Disordered" evidence="2">
    <location>
        <begin position="154"/>
        <end position="176"/>
    </location>
</feature>
<feature type="region of interest" description="Disordered" evidence="2">
    <location>
        <begin position="87"/>
        <end position="118"/>
    </location>
</feature>
<keyword evidence="1" id="KW-0175">Coiled coil</keyword>
<dbReference type="EMBL" id="JAAAIN010000428">
    <property type="protein sequence ID" value="KAG0314651.1"/>
    <property type="molecule type" value="Genomic_DNA"/>
</dbReference>
<organism evidence="4 5">
    <name type="scientific">Linnemannia gamsii</name>
    <dbReference type="NCBI Taxonomy" id="64522"/>
    <lineage>
        <taxon>Eukaryota</taxon>
        <taxon>Fungi</taxon>
        <taxon>Fungi incertae sedis</taxon>
        <taxon>Mucoromycota</taxon>
        <taxon>Mortierellomycotina</taxon>
        <taxon>Mortierellomycetes</taxon>
        <taxon>Mortierellales</taxon>
        <taxon>Mortierellaceae</taxon>
        <taxon>Linnemannia</taxon>
    </lineage>
</organism>
<feature type="transmembrane region" description="Helical" evidence="3">
    <location>
        <begin position="878"/>
        <end position="897"/>
    </location>
</feature>
<proteinExistence type="predicted"/>
<name>A0A9P6R8E2_9FUNG</name>
<evidence type="ECO:0000256" key="3">
    <source>
        <dbReference type="SAM" id="Phobius"/>
    </source>
</evidence>
<reference evidence="4" key="1">
    <citation type="journal article" date="2020" name="Fungal Divers.">
        <title>Resolving the Mortierellaceae phylogeny through synthesis of multi-gene phylogenetics and phylogenomics.</title>
        <authorList>
            <person name="Vandepol N."/>
            <person name="Liber J."/>
            <person name="Desiro A."/>
            <person name="Na H."/>
            <person name="Kennedy M."/>
            <person name="Barry K."/>
            <person name="Grigoriev I.V."/>
            <person name="Miller A.N."/>
            <person name="O'Donnell K."/>
            <person name="Stajich J.E."/>
            <person name="Bonito G."/>
        </authorList>
    </citation>
    <scope>NUCLEOTIDE SEQUENCE</scope>
    <source>
        <strain evidence="4">NVP60</strain>
    </source>
</reference>
<evidence type="ECO:0000313" key="4">
    <source>
        <dbReference type="EMBL" id="KAG0314651.1"/>
    </source>
</evidence>
<sequence>MQGPFNKARAPPRMAFSMSPSKPPSFLLDPTLPPPPPIRTNSSFSLSKDCPTTGGSTPTAANITYSIPFGYGGMGVAPLSVVTKSSGIGSLSSSGGTGGQSTGASTPPTGEPLRESSSTARFKEMIKRNVGLSTPTATTNSAFLGPGGVTASTNSSPTVGATGSLLAPNGGSKTTSMSTGAIGDLISGDEQPSMFSVSRMTGRKKKLTKKAPNEGGSPLTDEDDIPLSMRDPKLKGQQLQLSSRHHRFMPHLPRHHTHHEHQLYPQLRGQEPVGRPDQPIICKAASQALREAQESNLDPNMLVAELEPLPAKFVEAMTGLSGESPRNTALPPSVASTMQSTTSVAAANLMMFPLIPMMASIIPSSSMGSNTGSIHSSIFASAQQEKLQTSSPRNNNINNSTSRLATFSSLTQQSSRRPFNVAGAHPLSERNFLLKSYQNSNFQGYYAFRIHGDQLDFGKLPAAFDQACSLYFREVDVSFRFLEKKAKDWRDQRREALAKREKMQESSSLLLPFGMVKDDINQPQPVHADPIRRILLDRHPLLGSENVLTQSPAMSVNNSQEDLSQFPDTTTAITTTNNNNRSKHHNYRSNSAGGSGRVRGYSEPVHPDELLLHMDDEVTNINNPPTVEGPYYNELDNLLVEDEDSYHNLPPWRQRELRERQEMQWAVDDDYWQKVECQDSIEARAAQYGLELCLLELVKPVDYESFDSVHQIEVHDEKRDATLFSIANASRTNVMWLESPSIKLKYEFLNWIAISLMDHGEIRLHLLEENMHSKREEIMETMKSLEDVLAQLENLDESAKKLSTTMLRAIENDEVQSCLQRSPATGLTLAETVDAKMKDVNERIVVCARIMGAARFNLNRLKYEIELEQRSMRLFRQYKIAIAVVTVSILLLFWLLYNRRHAAAAVAAAAEADAAEAEAEAAKAGQGFTRWSPFSPLWQ</sequence>
<evidence type="ECO:0000256" key="1">
    <source>
        <dbReference type="SAM" id="Coils"/>
    </source>
</evidence>
<evidence type="ECO:0000313" key="5">
    <source>
        <dbReference type="Proteomes" id="UP000823405"/>
    </source>
</evidence>
<keyword evidence="3" id="KW-1133">Transmembrane helix</keyword>
<feature type="region of interest" description="Disordered" evidence="2">
    <location>
        <begin position="570"/>
        <end position="602"/>
    </location>
</feature>
<dbReference type="OrthoDB" id="2413627at2759"/>
<feature type="coiled-coil region" evidence="1">
    <location>
        <begin position="900"/>
        <end position="927"/>
    </location>
</feature>
<accession>A0A9P6R8E2</accession>
<feature type="coiled-coil region" evidence="1">
    <location>
        <begin position="775"/>
        <end position="812"/>
    </location>
</feature>
<gene>
    <name evidence="4" type="ORF">BGZ97_009079</name>
</gene>
<evidence type="ECO:0000256" key="2">
    <source>
        <dbReference type="SAM" id="MobiDB-lite"/>
    </source>
</evidence>
<keyword evidence="3" id="KW-0472">Membrane</keyword>
<dbReference type="Proteomes" id="UP000823405">
    <property type="component" value="Unassembled WGS sequence"/>
</dbReference>
<dbReference type="AlphaFoldDB" id="A0A9P6R8E2"/>